<gene>
    <name evidence="1" type="ORF">BCR21_00485</name>
</gene>
<proteinExistence type="predicted"/>
<accession>A0A1E5GLC6</accession>
<dbReference type="EMBL" id="MIJZ01000001">
    <property type="protein sequence ID" value="OEG13502.1"/>
    <property type="molecule type" value="Genomic_DNA"/>
</dbReference>
<dbReference type="Proteomes" id="UP000094068">
    <property type="component" value="Unassembled WGS sequence"/>
</dbReference>
<dbReference type="RefSeq" id="WP_069644568.1">
    <property type="nucleotide sequence ID" value="NZ_MIJZ01000001.1"/>
</dbReference>
<dbReference type="AlphaFoldDB" id="A0A1E5GLC6"/>
<protein>
    <submittedName>
        <fullName evidence="1">Uncharacterized protein</fullName>
    </submittedName>
</protein>
<evidence type="ECO:0000313" key="2">
    <source>
        <dbReference type="Proteomes" id="UP000094068"/>
    </source>
</evidence>
<name>A0A1E5GLC6_9ENTE</name>
<organism evidence="1 2">
    <name type="scientific">Enterococcus ureasiticus</name>
    <dbReference type="NCBI Taxonomy" id="903984"/>
    <lineage>
        <taxon>Bacteria</taxon>
        <taxon>Bacillati</taxon>
        <taxon>Bacillota</taxon>
        <taxon>Bacilli</taxon>
        <taxon>Lactobacillales</taxon>
        <taxon>Enterococcaceae</taxon>
        <taxon>Enterococcus</taxon>
    </lineage>
</organism>
<evidence type="ECO:0000313" key="1">
    <source>
        <dbReference type="EMBL" id="OEG13502.1"/>
    </source>
</evidence>
<keyword evidence="2" id="KW-1185">Reference proteome</keyword>
<dbReference type="STRING" id="903984.BCR21_00485"/>
<comment type="caution">
    <text evidence="1">The sequence shown here is derived from an EMBL/GenBank/DDBJ whole genome shotgun (WGS) entry which is preliminary data.</text>
</comment>
<sequence>MQRITAIMMENSQAHLAMNLGSNPDHYVLQSIAPTIQEVIEVTGGSPLPTRFFAHYGDEEGLKSTLTTGYKVQAAGSARLENGTIIGGVRHQVKKRRKWLSF</sequence>
<dbReference type="OrthoDB" id="2284173at2"/>
<reference evidence="2" key="1">
    <citation type="submission" date="2016-09" db="EMBL/GenBank/DDBJ databases">
        <authorList>
            <person name="Gulvik C.A."/>
        </authorList>
    </citation>
    <scope>NUCLEOTIDE SEQUENCE [LARGE SCALE GENOMIC DNA]</scope>
    <source>
        <strain evidence="2">DSM 23328</strain>
    </source>
</reference>